<dbReference type="AlphaFoldDB" id="A0A507DY45"/>
<dbReference type="PANTHER" id="PTHR12192:SF2">
    <property type="entry name" value="GLUTATHIONE-SPECIFIC GAMMA-GLUTAMYLCYCLOTRANSFERASE 2"/>
    <property type="match status" value="1"/>
</dbReference>
<dbReference type="CDD" id="cd06661">
    <property type="entry name" value="GGCT_like"/>
    <property type="match status" value="1"/>
</dbReference>
<dbReference type="PANTHER" id="PTHR12192">
    <property type="entry name" value="CATION TRANSPORT PROTEIN CHAC-RELATED"/>
    <property type="match status" value="1"/>
</dbReference>
<sequence>MWVFGYGSLVWKVDFPYEKRFPGFVRGYVRRFWQGSVDHRGTPGEPGRVVTLIPLSEWQSDHCAHDPHDGGEECWGVAYKIAEDKEEEVKAHLDHREKNGYEVVEADVFHPSVKDEDGKLRPVVRAMVYCATSQNESFLGPAAGIEAIGKQIAITKGPSGWNADYLLSLCHSMRMLAPHVPDGHLLALESAVLQHLDVINNSADGTSSSKESAERVLRKIPDFTSGDAELASVLKVDVAAIVLAEQQRLVRREIN</sequence>
<dbReference type="EMBL" id="QEAQ01000092">
    <property type="protein sequence ID" value="TPX55888.1"/>
    <property type="molecule type" value="Genomic_DNA"/>
</dbReference>
<protein>
    <recommendedName>
        <fullName evidence="1">glutathione-specific gamma-glutamylcyclotransferase</fullName>
        <ecNumber evidence="1">4.3.2.7</ecNumber>
    </recommendedName>
</protein>
<dbReference type="SUPFAM" id="SSF110857">
    <property type="entry name" value="Gamma-glutamyl cyclotransferase-like"/>
    <property type="match status" value="1"/>
</dbReference>
<dbReference type="GO" id="GO:0006751">
    <property type="term" value="P:glutathione catabolic process"/>
    <property type="evidence" value="ECO:0007669"/>
    <property type="project" value="InterPro"/>
</dbReference>
<dbReference type="STRING" id="109895.A0A507DY45"/>
<dbReference type="GO" id="GO:0005737">
    <property type="term" value="C:cytoplasm"/>
    <property type="evidence" value="ECO:0007669"/>
    <property type="project" value="TreeGrafter"/>
</dbReference>
<evidence type="ECO:0000313" key="3">
    <source>
        <dbReference type="EMBL" id="TPX55888.1"/>
    </source>
</evidence>
<evidence type="ECO:0000313" key="4">
    <source>
        <dbReference type="Proteomes" id="UP000318582"/>
    </source>
</evidence>
<dbReference type="Gene3D" id="3.10.490.10">
    <property type="entry name" value="Gamma-glutamyl cyclotransferase-like"/>
    <property type="match status" value="1"/>
</dbReference>
<dbReference type="InterPro" id="IPR006840">
    <property type="entry name" value="ChaC"/>
</dbReference>
<dbReference type="Pfam" id="PF04752">
    <property type="entry name" value="ChaC"/>
    <property type="match status" value="1"/>
</dbReference>
<evidence type="ECO:0000256" key="1">
    <source>
        <dbReference type="ARBA" id="ARBA00012344"/>
    </source>
</evidence>
<proteinExistence type="predicted"/>
<evidence type="ECO:0000256" key="2">
    <source>
        <dbReference type="ARBA" id="ARBA00023239"/>
    </source>
</evidence>
<keyword evidence="2" id="KW-0456">Lyase</keyword>
<organism evidence="3 4">
    <name type="scientific">Powellomyces hirtus</name>
    <dbReference type="NCBI Taxonomy" id="109895"/>
    <lineage>
        <taxon>Eukaryota</taxon>
        <taxon>Fungi</taxon>
        <taxon>Fungi incertae sedis</taxon>
        <taxon>Chytridiomycota</taxon>
        <taxon>Chytridiomycota incertae sedis</taxon>
        <taxon>Chytridiomycetes</taxon>
        <taxon>Spizellomycetales</taxon>
        <taxon>Powellomycetaceae</taxon>
        <taxon>Powellomyces</taxon>
    </lineage>
</organism>
<dbReference type="Proteomes" id="UP000318582">
    <property type="component" value="Unassembled WGS sequence"/>
</dbReference>
<reference evidence="3 4" key="1">
    <citation type="journal article" date="2019" name="Sci. Rep.">
        <title>Comparative genomics of chytrid fungi reveal insights into the obligate biotrophic and pathogenic lifestyle of Synchytrium endobioticum.</title>
        <authorList>
            <person name="van de Vossenberg B.T.L.H."/>
            <person name="Warris S."/>
            <person name="Nguyen H.D.T."/>
            <person name="van Gent-Pelzer M.P.E."/>
            <person name="Joly D.L."/>
            <person name="van de Geest H.C."/>
            <person name="Bonants P.J.M."/>
            <person name="Smith D.S."/>
            <person name="Levesque C.A."/>
            <person name="van der Lee T.A.J."/>
        </authorList>
    </citation>
    <scope>NUCLEOTIDE SEQUENCE [LARGE SCALE GENOMIC DNA]</scope>
    <source>
        <strain evidence="3 4">CBS 809.83</strain>
    </source>
</reference>
<accession>A0A507DY45</accession>
<comment type="caution">
    <text evidence="3">The sequence shown here is derived from an EMBL/GenBank/DDBJ whole genome shotgun (WGS) entry which is preliminary data.</text>
</comment>
<dbReference type="InterPro" id="IPR013024">
    <property type="entry name" value="GGCT-like"/>
</dbReference>
<dbReference type="GO" id="GO:0061928">
    <property type="term" value="F:glutathione specific gamma-glutamylcyclotransferase activity"/>
    <property type="evidence" value="ECO:0007669"/>
    <property type="project" value="UniProtKB-EC"/>
</dbReference>
<name>A0A507DY45_9FUNG</name>
<keyword evidence="4" id="KW-1185">Reference proteome</keyword>
<gene>
    <name evidence="3" type="ORF">PhCBS80983_g04958</name>
</gene>
<dbReference type="EC" id="4.3.2.7" evidence="1"/>
<dbReference type="InterPro" id="IPR036568">
    <property type="entry name" value="GGCT-like_sf"/>
</dbReference>